<accession>A0A505IES5</accession>
<dbReference type="Proteomes" id="UP000197666">
    <property type="component" value="Unassembled WGS sequence"/>
</dbReference>
<dbReference type="VEuPathDB" id="FungiDB:M747DRAFT_307568"/>
<dbReference type="EMBL" id="NKJJ02000008">
    <property type="protein sequence ID" value="TPR10320.1"/>
    <property type="molecule type" value="Genomic_DNA"/>
</dbReference>
<keyword evidence="4" id="KW-0479">Metal-binding</keyword>
<dbReference type="Pfam" id="PF01328">
    <property type="entry name" value="Peroxidase_2"/>
    <property type="match status" value="1"/>
</dbReference>
<evidence type="ECO:0000256" key="3">
    <source>
        <dbReference type="ARBA" id="ARBA00022617"/>
    </source>
</evidence>
<organism evidence="9 10">
    <name type="scientific">Aspergillus niger</name>
    <dbReference type="NCBI Taxonomy" id="5061"/>
    <lineage>
        <taxon>Eukaryota</taxon>
        <taxon>Fungi</taxon>
        <taxon>Dikarya</taxon>
        <taxon>Ascomycota</taxon>
        <taxon>Pezizomycotina</taxon>
        <taxon>Eurotiomycetes</taxon>
        <taxon>Eurotiomycetidae</taxon>
        <taxon>Eurotiales</taxon>
        <taxon>Aspergillaceae</taxon>
        <taxon>Aspergillus</taxon>
        <taxon>Aspergillus subgen. Circumdati</taxon>
    </lineage>
</organism>
<dbReference type="AlphaFoldDB" id="A0A505IES5"/>
<comment type="caution">
    <text evidence="9">The sequence shown here is derived from an EMBL/GenBank/DDBJ whole genome shotgun (WGS) entry which is preliminary data.</text>
</comment>
<comment type="similarity">
    <text evidence="7">Belongs to the chloroperoxidase family.</text>
</comment>
<dbReference type="VEuPathDB" id="FungiDB:An02g10480"/>
<dbReference type="Gene3D" id="1.10.489.10">
    <property type="entry name" value="Chloroperoxidase-like"/>
    <property type="match status" value="1"/>
</dbReference>
<feature type="domain" description="Heme haloperoxidase family profile" evidence="8">
    <location>
        <begin position="110"/>
        <end position="278"/>
    </location>
</feature>
<dbReference type="SUPFAM" id="SSF47571">
    <property type="entry name" value="Cloroperoxidase"/>
    <property type="match status" value="1"/>
</dbReference>
<dbReference type="PANTHER" id="PTHR33577:SF9">
    <property type="entry name" value="PEROXIDASE STCC"/>
    <property type="match status" value="1"/>
</dbReference>
<comment type="cofactor">
    <cofactor evidence="1">
        <name>heme b</name>
        <dbReference type="ChEBI" id="CHEBI:60344"/>
    </cofactor>
</comment>
<dbReference type="GO" id="GO:0004601">
    <property type="term" value="F:peroxidase activity"/>
    <property type="evidence" value="ECO:0007669"/>
    <property type="project" value="UniProtKB-KW"/>
</dbReference>
<keyword evidence="5" id="KW-0560">Oxidoreductase</keyword>
<dbReference type="VEuPathDB" id="FungiDB:An16g00620"/>
<evidence type="ECO:0000256" key="1">
    <source>
        <dbReference type="ARBA" id="ARBA00001970"/>
    </source>
</evidence>
<dbReference type="PROSITE" id="PS51405">
    <property type="entry name" value="HEME_HALOPEROXIDASE"/>
    <property type="match status" value="1"/>
</dbReference>
<evidence type="ECO:0000313" key="9">
    <source>
        <dbReference type="EMBL" id="TPR10320.1"/>
    </source>
</evidence>
<dbReference type="VEuPathDB" id="FungiDB:ASPNIDRAFT2_1165365"/>
<proteinExistence type="inferred from homology"/>
<dbReference type="SUPFAM" id="SSF48403">
    <property type="entry name" value="Ankyrin repeat"/>
    <property type="match status" value="1"/>
</dbReference>
<evidence type="ECO:0000256" key="2">
    <source>
        <dbReference type="ARBA" id="ARBA00022559"/>
    </source>
</evidence>
<gene>
    <name evidence="9" type="ORF">CAN33_0055880</name>
</gene>
<sequence length="278" mass="30840">MAYPDFHRIDPELEELDASANHGPVFHDTERSPVYEDHSQGLIYPIVAQDDVAALRRYHANPGARVFWEAYENPSCHPFFVAQANSSCETLQDLLQIYLADYLLTAGTAKKYEYHPAGAGDLRSPCPVLNALANHGIISRDGRNITASQLKDALKHIGVGIDIRLGLVNSAYAVHDEHSHRGLRNPEQPHLNQLDAARHLISRGADVNMADYVGNTPLHEVMKGTMLKRYDNNGNLDPTYPWDAPLRGRQQWIQVLVEAGGLMQQPNASGQTPAQLLT</sequence>
<dbReference type="VEuPathDB" id="FungiDB:ASPNIDRAFT2_1185737"/>
<dbReference type="PANTHER" id="PTHR33577">
    <property type="entry name" value="STERIGMATOCYSTIN BIOSYNTHESIS PEROXIDASE STCC-RELATED"/>
    <property type="match status" value="1"/>
</dbReference>
<evidence type="ECO:0000256" key="4">
    <source>
        <dbReference type="ARBA" id="ARBA00022723"/>
    </source>
</evidence>
<keyword evidence="6" id="KW-0408">Iron</keyword>
<dbReference type="VEuPathDB" id="FungiDB:An16g00640"/>
<evidence type="ECO:0000256" key="6">
    <source>
        <dbReference type="ARBA" id="ARBA00023004"/>
    </source>
</evidence>
<evidence type="ECO:0000256" key="7">
    <source>
        <dbReference type="ARBA" id="ARBA00025795"/>
    </source>
</evidence>
<keyword evidence="3" id="KW-0349">Heme</keyword>
<reference evidence="10" key="1">
    <citation type="submission" date="2018-10" db="EMBL/GenBank/DDBJ databases">
        <title>FDA dAtabase for Regulatory Grade micrObial Sequences (FDA-ARGOS): Supporting development and validation of Infectious Disease Dx tests.</title>
        <authorList>
            <person name="Kerrigan L."/>
            <person name="Tallon L."/>
            <person name="Sadzewicz L."/>
            <person name="Sengamalay N."/>
            <person name="Ott S."/>
            <person name="Godinez A."/>
            <person name="Nagaraj S."/>
            <person name="Vavikolanu K."/>
            <person name="Nadendla S."/>
            <person name="George J."/>
            <person name="Sichtig H."/>
        </authorList>
    </citation>
    <scope>NUCLEOTIDE SEQUENCE [LARGE SCALE GENOMIC DNA]</scope>
    <source>
        <strain evidence="10">FDAARGOS_311</strain>
    </source>
</reference>
<dbReference type="VEuPathDB" id="FungiDB:ATCC64974_71920"/>
<dbReference type="GO" id="GO:0046872">
    <property type="term" value="F:metal ion binding"/>
    <property type="evidence" value="ECO:0007669"/>
    <property type="project" value="UniProtKB-KW"/>
</dbReference>
<keyword evidence="2" id="KW-0575">Peroxidase</keyword>
<evidence type="ECO:0000259" key="8">
    <source>
        <dbReference type="PROSITE" id="PS51405"/>
    </source>
</evidence>
<dbReference type="InterPro" id="IPR036770">
    <property type="entry name" value="Ankyrin_rpt-contain_sf"/>
</dbReference>
<evidence type="ECO:0000256" key="5">
    <source>
        <dbReference type="ARBA" id="ARBA00023002"/>
    </source>
</evidence>
<dbReference type="VEuPathDB" id="FungiDB:ATCC64974_54230"/>
<dbReference type="InterPro" id="IPR036851">
    <property type="entry name" value="Chloroperoxidase-like_sf"/>
</dbReference>
<dbReference type="VEuPathDB" id="FungiDB:M747DRAFT_316663"/>
<evidence type="ECO:0000313" key="10">
    <source>
        <dbReference type="Proteomes" id="UP000197666"/>
    </source>
</evidence>
<dbReference type="InterPro" id="IPR000028">
    <property type="entry name" value="Chloroperoxidase"/>
</dbReference>
<protein>
    <submittedName>
        <fullName evidence="9">Major Facilitator Superfamily protein</fullName>
    </submittedName>
</protein>
<name>A0A505IES5_ASPNG</name>